<protein>
    <recommendedName>
        <fullName evidence="4">MEMO1 family protein</fullName>
    </recommendedName>
</protein>
<dbReference type="FunCoup" id="E1ZGY9">
    <property type="interactions" value="1591"/>
</dbReference>
<evidence type="ECO:0000313" key="2">
    <source>
        <dbReference type="EMBL" id="EFN54834.1"/>
    </source>
</evidence>
<dbReference type="eggNOG" id="KOG3086">
    <property type="taxonomic scope" value="Eukaryota"/>
</dbReference>
<dbReference type="InParanoid" id="E1ZGY9"/>
<dbReference type="Gene3D" id="3.40.830.10">
    <property type="entry name" value="LigB-like"/>
    <property type="match status" value="1"/>
</dbReference>
<dbReference type="HAMAP" id="MF_00055">
    <property type="entry name" value="MEMO1"/>
    <property type="match status" value="1"/>
</dbReference>
<gene>
    <name evidence="2" type="ORF">CHLNCDRAFT_48888</name>
</gene>
<dbReference type="RefSeq" id="XP_005846936.1">
    <property type="nucleotide sequence ID" value="XM_005846874.1"/>
</dbReference>
<dbReference type="GeneID" id="17354254"/>
<dbReference type="OMA" id="EQEAQYG"/>
<sequence>MPRIRATTHAGTWYSNQAGQLQQQLKTWLSEAEAVEGQHARAIIAPHAGYRYSGHVAAYAYKQIDPTQVRRVFLLGPSHHFYSKHCLLSPADAYATPLGSATIDAEVYAELRATGKFQELKAAADEAEHSLELHLPYIVHMMAGRPFTLVPIVVGAISAESEAAYGRLLAPYLDDSSNLFIVSSDFCHWGKRFSYTFYDPAQASAAGGGGQGRPGRGQQQQLSGGALLGPIHASIERLDRQGMALIEAQDAAGFTAYLKQHGNTICGRHPTALLLHALRHCATKHSVRFTKYDQSHRCTTEQDSSVSYASAVVVALGR</sequence>
<dbReference type="KEGG" id="cvr:CHLNCDRAFT_48888"/>
<reference evidence="2 3" key="1">
    <citation type="journal article" date="2010" name="Plant Cell">
        <title>The Chlorella variabilis NC64A genome reveals adaptation to photosymbiosis, coevolution with viruses, and cryptic sex.</title>
        <authorList>
            <person name="Blanc G."/>
            <person name="Duncan G."/>
            <person name="Agarkova I."/>
            <person name="Borodovsky M."/>
            <person name="Gurnon J."/>
            <person name="Kuo A."/>
            <person name="Lindquist E."/>
            <person name="Lucas S."/>
            <person name="Pangilinan J."/>
            <person name="Polle J."/>
            <person name="Salamov A."/>
            <person name="Terry A."/>
            <person name="Yamada T."/>
            <person name="Dunigan D.D."/>
            <person name="Grigoriev I.V."/>
            <person name="Claverie J.M."/>
            <person name="Van Etten J.L."/>
        </authorList>
    </citation>
    <scope>NUCLEOTIDE SEQUENCE [LARGE SCALE GENOMIC DNA]</scope>
    <source>
        <strain evidence="2 3">NC64A</strain>
    </source>
</reference>
<evidence type="ECO:0008006" key="4">
    <source>
        <dbReference type="Google" id="ProtNLM"/>
    </source>
</evidence>
<keyword evidence="3" id="KW-1185">Reference proteome</keyword>
<evidence type="ECO:0000256" key="1">
    <source>
        <dbReference type="ARBA" id="ARBA00006315"/>
    </source>
</evidence>
<dbReference type="EMBL" id="GL433846">
    <property type="protein sequence ID" value="EFN54834.1"/>
    <property type="molecule type" value="Genomic_DNA"/>
</dbReference>
<dbReference type="Proteomes" id="UP000008141">
    <property type="component" value="Unassembled WGS sequence"/>
</dbReference>
<dbReference type="PANTHER" id="PTHR11060:SF0">
    <property type="entry name" value="PROTEIN MEMO1"/>
    <property type="match status" value="1"/>
</dbReference>
<organism evidence="3">
    <name type="scientific">Chlorella variabilis</name>
    <name type="common">Green alga</name>
    <dbReference type="NCBI Taxonomy" id="554065"/>
    <lineage>
        <taxon>Eukaryota</taxon>
        <taxon>Viridiplantae</taxon>
        <taxon>Chlorophyta</taxon>
        <taxon>core chlorophytes</taxon>
        <taxon>Trebouxiophyceae</taxon>
        <taxon>Chlorellales</taxon>
        <taxon>Chlorellaceae</taxon>
        <taxon>Chlorella clade</taxon>
        <taxon>Chlorella</taxon>
    </lineage>
</organism>
<evidence type="ECO:0000313" key="3">
    <source>
        <dbReference type="Proteomes" id="UP000008141"/>
    </source>
</evidence>
<dbReference type="PANTHER" id="PTHR11060">
    <property type="entry name" value="PROTEIN MEMO1"/>
    <property type="match status" value="1"/>
</dbReference>
<dbReference type="CDD" id="cd07361">
    <property type="entry name" value="MEMO_like"/>
    <property type="match status" value="1"/>
</dbReference>
<dbReference type="OrthoDB" id="417112at2759"/>
<accession>E1ZGY9</accession>
<comment type="similarity">
    <text evidence="1">Belongs to the MEMO1 family.</text>
</comment>
<dbReference type="Pfam" id="PF01875">
    <property type="entry name" value="Memo"/>
    <property type="match status" value="1"/>
</dbReference>
<dbReference type="STRING" id="554065.E1ZGY9"/>
<dbReference type="AlphaFoldDB" id="E1ZGY9"/>
<proteinExistence type="inferred from homology"/>
<dbReference type="InterPro" id="IPR002737">
    <property type="entry name" value="MEMO1_fam"/>
</dbReference>
<name>E1ZGY9_CHLVA</name>
<dbReference type="NCBIfam" id="TIGR04336">
    <property type="entry name" value="AmmeMemoSam_B"/>
    <property type="match status" value="1"/>
</dbReference>